<evidence type="ECO:0000313" key="2">
    <source>
        <dbReference type="Proteomes" id="UP000886998"/>
    </source>
</evidence>
<dbReference type="EMBL" id="BMAV01004511">
    <property type="protein sequence ID" value="GFY44978.1"/>
    <property type="molecule type" value="Genomic_DNA"/>
</dbReference>
<evidence type="ECO:0000313" key="1">
    <source>
        <dbReference type="EMBL" id="GFY44978.1"/>
    </source>
</evidence>
<reference evidence="1" key="1">
    <citation type="submission" date="2020-08" db="EMBL/GenBank/DDBJ databases">
        <title>Multicomponent nature underlies the extraordinary mechanical properties of spider dragline silk.</title>
        <authorList>
            <person name="Kono N."/>
            <person name="Nakamura H."/>
            <person name="Mori M."/>
            <person name="Yoshida Y."/>
            <person name="Ohtoshi R."/>
            <person name="Malay A.D."/>
            <person name="Moran D.A.P."/>
            <person name="Tomita M."/>
            <person name="Numata K."/>
            <person name="Arakawa K."/>
        </authorList>
    </citation>
    <scope>NUCLEOTIDE SEQUENCE</scope>
</reference>
<dbReference type="Proteomes" id="UP000886998">
    <property type="component" value="Unassembled WGS sequence"/>
</dbReference>
<accession>A0A8X6X116</accession>
<keyword evidence="2" id="KW-1185">Reference proteome</keyword>
<protein>
    <submittedName>
        <fullName evidence="1">Uncharacterized protein</fullName>
    </submittedName>
</protein>
<gene>
    <name evidence="1" type="primary">AVEN_184281_1</name>
    <name evidence="1" type="ORF">TNIN_57811</name>
</gene>
<comment type="caution">
    <text evidence="1">The sequence shown here is derived from an EMBL/GenBank/DDBJ whole genome shotgun (WGS) entry which is preliminary data.</text>
</comment>
<sequence>MIYISKSCLAIEEDSYLEILHMNVIKHDFIMYDNTFSIEYDDNTSYIGSLNDSVNDEELAHTLESSMNSMFNINHHKALTAEGHSYGVIRNADKYYLTLHRAAGDNRRGDNQRANRKNMHNRM</sequence>
<name>A0A8X6X116_9ARAC</name>
<organism evidence="1 2">
    <name type="scientific">Trichonephila inaurata madagascariensis</name>
    <dbReference type="NCBI Taxonomy" id="2747483"/>
    <lineage>
        <taxon>Eukaryota</taxon>
        <taxon>Metazoa</taxon>
        <taxon>Ecdysozoa</taxon>
        <taxon>Arthropoda</taxon>
        <taxon>Chelicerata</taxon>
        <taxon>Arachnida</taxon>
        <taxon>Araneae</taxon>
        <taxon>Araneomorphae</taxon>
        <taxon>Entelegynae</taxon>
        <taxon>Araneoidea</taxon>
        <taxon>Nephilidae</taxon>
        <taxon>Trichonephila</taxon>
        <taxon>Trichonephila inaurata</taxon>
    </lineage>
</organism>
<dbReference type="AlphaFoldDB" id="A0A8X6X116"/>
<dbReference type="OrthoDB" id="6434809at2759"/>
<proteinExistence type="predicted"/>